<dbReference type="InterPro" id="IPR021890">
    <property type="entry name" value="DUF3501"/>
</dbReference>
<gene>
    <name evidence="1" type="ORF">Q8A70_12840</name>
</gene>
<evidence type="ECO:0000313" key="2">
    <source>
        <dbReference type="Proteomes" id="UP001230156"/>
    </source>
</evidence>
<dbReference type="Proteomes" id="UP001230156">
    <property type="component" value="Unassembled WGS sequence"/>
</dbReference>
<keyword evidence="2" id="KW-1185">Reference proteome</keyword>
<name>A0ABU0YLF2_9PROT</name>
<protein>
    <submittedName>
        <fullName evidence="1">DUF3501 family protein</fullName>
    </submittedName>
</protein>
<dbReference type="EMBL" id="JAUYVI010000004">
    <property type="protein sequence ID" value="MDQ7248564.1"/>
    <property type="molecule type" value="Genomic_DNA"/>
</dbReference>
<accession>A0ABU0YLF2</accession>
<comment type="caution">
    <text evidence="1">The sequence shown here is derived from an EMBL/GenBank/DDBJ whole genome shotgun (WGS) entry which is preliminary data.</text>
</comment>
<proteinExistence type="predicted"/>
<dbReference type="RefSeq" id="WP_379956041.1">
    <property type="nucleotide sequence ID" value="NZ_JAUYVI010000004.1"/>
</dbReference>
<organism evidence="1 2">
    <name type="scientific">Dongia sedimenti</name>
    <dbReference type="NCBI Taxonomy" id="3064282"/>
    <lineage>
        <taxon>Bacteria</taxon>
        <taxon>Pseudomonadati</taxon>
        <taxon>Pseudomonadota</taxon>
        <taxon>Alphaproteobacteria</taxon>
        <taxon>Rhodospirillales</taxon>
        <taxon>Dongiaceae</taxon>
        <taxon>Dongia</taxon>
    </lineage>
</organism>
<evidence type="ECO:0000313" key="1">
    <source>
        <dbReference type="EMBL" id="MDQ7248564.1"/>
    </source>
</evidence>
<sequence>MAAAKKTVISRSDILPPNEYAAKRLEMRKAVVALKRRRRVEVGPVATFYFESYETMLQQVQEMLHIEKGGEAQIEDELRAYNPLIPQGSELTATVMFEIDDPVRRARFLGRLGGVEHTAFIKLDGELVKGVPEADQDRTNEQGKASSVQFIHFPFTAPQIALFREPGRQVIVGFSHPEYSHMAVLPEEIRAELAGDFA</sequence>
<dbReference type="Pfam" id="PF12007">
    <property type="entry name" value="DUF3501"/>
    <property type="match status" value="1"/>
</dbReference>
<reference evidence="2" key="1">
    <citation type="submission" date="2023-08" db="EMBL/GenBank/DDBJ databases">
        <title>Rhodospirillaceae gen. nov., a novel taxon isolated from the Yangtze River Yuezi River estuary sludge.</title>
        <authorList>
            <person name="Ruan L."/>
        </authorList>
    </citation>
    <scope>NUCLEOTIDE SEQUENCE [LARGE SCALE GENOMIC DNA]</scope>
    <source>
        <strain evidence="2">R-7</strain>
    </source>
</reference>